<accession>A0A372NRZ7</accession>
<sequence>MLKKGEHVEGTPTELQLLLDADTEANAFFESLAKSYKQGYCDWVGSAKQEETRKTRADKAMIMLRNKQKTLKT</sequence>
<name>A0A372NRZ7_9SPHI</name>
<comment type="caution">
    <text evidence="1">The sequence shown here is derived from an EMBL/GenBank/DDBJ whole genome shotgun (WGS) entry which is preliminary data.</text>
</comment>
<reference evidence="1 2" key="1">
    <citation type="submission" date="2018-08" db="EMBL/GenBank/DDBJ databases">
        <title>Mucilaginibacter sp. MYSH2.</title>
        <authorList>
            <person name="Seo T."/>
        </authorList>
    </citation>
    <scope>NUCLEOTIDE SEQUENCE [LARGE SCALE GENOMIC DNA]</scope>
    <source>
        <strain evidence="1 2">MYSH2</strain>
    </source>
</reference>
<dbReference type="Pfam" id="PF13376">
    <property type="entry name" value="OmdA"/>
    <property type="match status" value="1"/>
</dbReference>
<gene>
    <name evidence="1" type="ORF">D0C36_19055</name>
</gene>
<proteinExistence type="predicted"/>
<dbReference type="OrthoDB" id="771435at2"/>
<evidence type="ECO:0000313" key="2">
    <source>
        <dbReference type="Proteomes" id="UP000264217"/>
    </source>
</evidence>
<organism evidence="1 2">
    <name type="scientific">Mucilaginibacter conchicola</name>
    <dbReference type="NCBI Taxonomy" id="2303333"/>
    <lineage>
        <taxon>Bacteria</taxon>
        <taxon>Pseudomonadati</taxon>
        <taxon>Bacteroidota</taxon>
        <taxon>Sphingobacteriia</taxon>
        <taxon>Sphingobacteriales</taxon>
        <taxon>Sphingobacteriaceae</taxon>
        <taxon>Mucilaginibacter</taxon>
    </lineage>
</organism>
<dbReference type="AlphaFoldDB" id="A0A372NRZ7"/>
<dbReference type="RefSeq" id="WP_117393245.1">
    <property type="nucleotide sequence ID" value="NZ_QWDC01000003.1"/>
</dbReference>
<protein>
    <submittedName>
        <fullName evidence="1">Bacteriocin-protection protein</fullName>
    </submittedName>
</protein>
<dbReference type="EMBL" id="QWDC01000003">
    <property type="protein sequence ID" value="RFZ91043.1"/>
    <property type="molecule type" value="Genomic_DNA"/>
</dbReference>
<keyword evidence="2" id="KW-1185">Reference proteome</keyword>
<dbReference type="Proteomes" id="UP000264217">
    <property type="component" value="Unassembled WGS sequence"/>
</dbReference>
<evidence type="ECO:0000313" key="1">
    <source>
        <dbReference type="EMBL" id="RFZ91043.1"/>
    </source>
</evidence>